<dbReference type="STRING" id="420662.Mpe_A3255"/>
<dbReference type="Gene3D" id="1.20.1440.90">
    <property type="entry name" value="Phosphoenolpyruvate/pyruvate domain"/>
    <property type="match status" value="1"/>
</dbReference>
<keyword evidence="5" id="KW-1185">Reference proteome</keyword>
<comment type="function">
    <text evidence="1">Forms oxaloacetate, a four-carbon dicarboxylic acid source for the tricarboxylic acid cycle.</text>
</comment>
<proteinExistence type="predicted"/>
<dbReference type="PANTHER" id="PTHR30523">
    <property type="entry name" value="PHOSPHOENOLPYRUVATE CARBOXYLASE"/>
    <property type="match status" value="1"/>
</dbReference>
<dbReference type="HOGENOM" id="CLU_006557_2_0_4"/>
<protein>
    <recommendedName>
        <fullName evidence="2">Phosphoenolpyruvate carboxylase</fullName>
    </recommendedName>
</protein>
<dbReference type="InterPro" id="IPR033129">
    <property type="entry name" value="PEPCASE_His_AS"/>
</dbReference>
<evidence type="ECO:0000256" key="1">
    <source>
        <dbReference type="ARBA" id="ARBA00003670"/>
    </source>
</evidence>
<name>A2SKW9_METPP</name>
<dbReference type="KEGG" id="mpt:Mpe_A3255"/>
<dbReference type="EMBL" id="CP000555">
    <property type="protein sequence ID" value="ABM96208.1"/>
    <property type="molecule type" value="Genomic_DNA"/>
</dbReference>
<accession>A2SKW9</accession>
<dbReference type="GO" id="GO:0015977">
    <property type="term" value="P:carbon fixation"/>
    <property type="evidence" value="ECO:0007669"/>
    <property type="project" value="InterPro"/>
</dbReference>
<dbReference type="RefSeq" id="WP_011830831.1">
    <property type="nucleotide sequence ID" value="NC_008825.1"/>
</dbReference>
<sequence>MGERSRPDLADPDESAAGAERADALARSELLRAALIGVIERYEPEVARVLRGEAPLERMSTRLLARTIQAQAIWFQLLAIAEQNRDMRRRREVERQRGHAQVRGTFAHVFHTAVEAGLDAKQIREALCSLRIRPVITAHPTEAKRVTVLERHRRIYLRLFDLESPRWTDREREDLTRAISDEVELLWLTGELKLDKPTVDQEVAWGLYFFDENLFDVVPQLYGRIEAAFAKQFPGETLELPVVFGFGSWIGGDRDGNPFVTSTVTRHTLWQMRLASLRRYRSRLADLARNLSISERAAALPEDFRAAVAAALAALPDGAGVAARNPGELFRQFIAGMLARLDATIARNGEQPEPADAARDAAPYEHADQLIGDIELMHRALVETGAQPLAKTFLAPLLREVRTFRFATVRLDIRENTIRINATLGELYRAVRGSEPPASDSAEWKDWLLTELAAPRRAGEAPLATAGLTPEAQETLATFRTVAEMRDRVDREAFGTLILSMTHSATDVLGVYLLAKHAGLFNDAQAVERCTLPVVPLLETIPDLRRAPAILKELLAVPLVQRSLRLHGNVQEVMIGYSDSNKDGGYFTANWELSKAQATMTRLGEDLGVKIAFFHGRGGSVSRGGAPTGRAIAALPAGSIRGGFRSTEQGEVVSYKYANRGTAHYQVELLASSVLQHVLLSERESALVPKHEFDEAMEAISGVSWTAYRQLMESEHLLAYLQGSSPLEELALLNIGSRPARRTQARTLADLRAIPWVFAWTQNRHMLTGWYGLGSGLAAFVEVRKARGLDLLQRMFHEGRLFRTVIDEVEKTLLTVDLDIAREFAGLVADPAVREPIFQAIEREYRLTCEMVLKVSGGRQVAERFPQLRRRLARRLQTMNQVSREQVQLLRALRDGGDDDVRTAFLLSINCAAAGLGATG</sequence>
<evidence type="ECO:0000256" key="3">
    <source>
        <dbReference type="PROSITE-ProRule" id="PRU10112"/>
    </source>
</evidence>
<dbReference type="GO" id="GO:0006099">
    <property type="term" value="P:tricarboxylic acid cycle"/>
    <property type="evidence" value="ECO:0007669"/>
    <property type="project" value="InterPro"/>
</dbReference>
<evidence type="ECO:0000313" key="5">
    <source>
        <dbReference type="Proteomes" id="UP000000366"/>
    </source>
</evidence>
<dbReference type="AlphaFoldDB" id="A2SKW9"/>
<organism evidence="4 5">
    <name type="scientific">Methylibium petroleiphilum (strain ATCC BAA-1232 / LMG 22953 / PM1)</name>
    <dbReference type="NCBI Taxonomy" id="420662"/>
    <lineage>
        <taxon>Bacteria</taxon>
        <taxon>Pseudomonadati</taxon>
        <taxon>Pseudomonadota</taxon>
        <taxon>Betaproteobacteria</taxon>
        <taxon>Burkholderiales</taxon>
        <taxon>Sphaerotilaceae</taxon>
        <taxon>Methylibium</taxon>
    </lineage>
</organism>
<evidence type="ECO:0000313" key="4">
    <source>
        <dbReference type="EMBL" id="ABM96208.1"/>
    </source>
</evidence>
<gene>
    <name evidence="4" type="ordered locus">Mpe_A3255</name>
</gene>
<dbReference type="PANTHER" id="PTHR30523:SF32">
    <property type="entry name" value="PHOSPHOENOLPYRUVATE CARBOXYLASE"/>
    <property type="match status" value="1"/>
</dbReference>
<dbReference type="PRINTS" id="PR00150">
    <property type="entry name" value="PEPCARBXLASE"/>
</dbReference>
<dbReference type="PROSITE" id="PS00393">
    <property type="entry name" value="PEPCASE_2"/>
    <property type="match status" value="1"/>
</dbReference>
<evidence type="ECO:0000256" key="2">
    <source>
        <dbReference type="ARBA" id="ARBA00022419"/>
    </source>
</evidence>
<keyword evidence="4" id="KW-0670">Pyruvate</keyword>
<dbReference type="GO" id="GO:0005829">
    <property type="term" value="C:cytosol"/>
    <property type="evidence" value="ECO:0007669"/>
    <property type="project" value="TreeGrafter"/>
</dbReference>
<dbReference type="GO" id="GO:0008964">
    <property type="term" value="F:phosphoenolpyruvate carboxylase activity"/>
    <property type="evidence" value="ECO:0007669"/>
    <property type="project" value="InterPro"/>
</dbReference>
<dbReference type="Proteomes" id="UP000000366">
    <property type="component" value="Chromosome"/>
</dbReference>
<feature type="active site" evidence="3">
    <location>
        <position position="582"/>
    </location>
</feature>
<reference evidence="4 5" key="1">
    <citation type="journal article" date="2007" name="J. Bacteriol.">
        <title>Whole-genome analysis of the methyl tert-butyl ether-degrading beta-proteobacterium Methylibium petroleiphilum PM1.</title>
        <authorList>
            <person name="Kane S.R."/>
            <person name="Chakicherla A.Y."/>
            <person name="Chain P.S.G."/>
            <person name="Schmidt R."/>
            <person name="Shin M.W."/>
            <person name="Legler T.C."/>
            <person name="Scow K.M."/>
            <person name="Larimer F.W."/>
            <person name="Lucas S.M."/>
            <person name="Richardson P.M."/>
            <person name="Hristova K.R."/>
        </authorList>
    </citation>
    <scope>NUCLEOTIDE SEQUENCE [LARGE SCALE GENOMIC DNA]</scope>
    <source>
        <strain evidence="5">ATCC BAA-1232 / LMG 22953 / PM1</strain>
    </source>
</reference>
<dbReference type="InterPro" id="IPR015813">
    <property type="entry name" value="Pyrv/PenolPyrv_kinase-like_dom"/>
</dbReference>
<dbReference type="InterPro" id="IPR021135">
    <property type="entry name" value="PEP_COase"/>
</dbReference>
<dbReference type="eggNOG" id="COG2352">
    <property type="taxonomic scope" value="Bacteria"/>
</dbReference>
<dbReference type="Pfam" id="PF00311">
    <property type="entry name" value="PEPcase"/>
    <property type="match status" value="1"/>
</dbReference>
<dbReference type="SUPFAM" id="SSF51621">
    <property type="entry name" value="Phosphoenolpyruvate/pyruvate domain"/>
    <property type="match status" value="1"/>
</dbReference>
<keyword evidence="4" id="KW-0456">Lyase</keyword>